<gene>
    <name evidence="2" type="primary">CML6</name>
    <name evidence="2" type="ORF">SNAT2548_LOCUS17457</name>
</gene>
<dbReference type="Pfam" id="PF00787">
    <property type="entry name" value="PX"/>
    <property type="match status" value="1"/>
</dbReference>
<keyword evidence="3" id="KW-1185">Reference proteome</keyword>
<evidence type="ECO:0000259" key="1">
    <source>
        <dbReference type="PROSITE" id="PS50195"/>
    </source>
</evidence>
<dbReference type="InterPro" id="IPR036871">
    <property type="entry name" value="PX_dom_sf"/>
</dbReference>
<dbReference type="GO" id="GO:0035091">
    <property type="term" value="F:phosphatidylinositol binding"/>
    <property type="evidence" value="ECO:0007669"/>
    <property type="project" value="InterPro"/>
</dbReference>
<dbReference type="AlphaFoldDB" id="A0A812PG02"/>
<dbReference type="Proteomes" id="UP000604046">
    <property type="component" value="Unassembled WGS sequence"/>
</dbReference>
<dbReference type="Gene3D" id="3.30.1520.10">
    <property type="entry name" value="Phox-like domain"/>
    <property type="match status" value="1"/>
</dbReference>
<dbReference type="PROSITE" id="PS50195">
    <property type="entry name" value="PX"/>
    <property type="match status" value="1"/>
</dbReference>
<accession>A0A812PG02</accession>
<dbReference type="InterPro" id="IPR001683">
    <property type="entry name" value="PX_dom"/>
</dbReference>
<comment type="caution">
    <text evidence="2">The sequence shown here is derived from an EMBL/GenBank/DDBJ whole genome shotgun (WGS) entry which is preliminary data.</text>
</comment>
<proteinExistence type="predicted"/>
<reference evidence="2" key="1">
    <citation type="submission" date="2021-02" db="EMBL/GenBank/DDBJ databases">
        <authorList>
            <person name="Dougan E. K."/>
            <person name="Rhodes N."/>
            <person name="Thang M."/>
            <person name="Chan C."/>
        </authorList>
    </citation>
    <scope>NUCLEOTIDE SEQUENCE</scope>
</reference>
<evidence type="ECO:0000313" key="3">
    <source>
        <dbReference type="Proteomes" id="UP000604046"/>
    </source>
</evidence>
<protein>
    <submittedName>
        <fullName evidence="2">CML6 protein</fullName>
    </submittedName>
</protein>
<dbReference type="OrthoDB" id="26525at2759"/>
<dbReference type="EMBL" id="CAJNDS010002112">
    <property type="protein sequence ID" value="CAE7333763.1"/>
    <property type="molecule type" value="Genomic_DNA"/>
</dbReference>
<sequence length="169" mass="18928">MLAVSTVQLPPQWMEKRDSVTFFAVDVFSETGTCWRVMRRYSDFLELKDQLGHVSASFPAARFPKKHCLSCEGSRLEVRRGALELWLRRAIEHPRSSGEWLAPLRCFLESGRKFMTITDSSAPPAASDHEDDMMLEIVVPPGVRAGQPLTVAVPDGTLTTVTLPKDLQL</sequence>
<feature type="domain" description="PX" evidence="1">
    <location>
        <begin position="1"/>
        <end position="121"/>
    </location>
</feature>
<dbReference type="CDD" id="cd06093">
    <property type="entry name" value="PX_domain"/>
    <property type="match status" value="1"/>
</dbReference>
<organism evidence="2 3">
    <name type="scientific">Symbiodinium natans</name>
    <dbReference type="NCBI Taxonomy" id="878477"/>
    <lineage>
        <taxon>Eukaryota</taxon>
        <taxon>Sar</taxon>
        <taxon>Alveolata</taxon>
        <taxon>Dinophyceae</taxon>
        <taxon>Suessiales</taxon>
        <taxon>Symbiodiniaceae</taxon>
        <taxon>Symbiodinium</taxon>
    </lineage>
</organism>
<evidence type="ECO:0000313" key="2">
    <source>
        <dbReference type="EMBL" id="CAE7333763.1"/>
    </source>
</evidence>
<dbReference type="SUPFAM" id="SSF64268">
    <property type="entry name" value="PX domain"/>
    <property type="match status" value="1"/>
</dbReference>
<name>A0A812PG02_9DINO</name>